<dbReference type="EC" id="2.7.13.3" evidence="3"/>
<evidence type="ECO:0000313" key="14">
    <source>
        <dbReference type="EMBL" id="XBS69040.1"/>
    </source>
</evidence>
<keyword evidence="8 11" id="KW-1133">Transmembrane helix</keyword>
<evidence type="ECO:0000256" key="1">
    <source>
        <dbReference type="ARBA" id="ARBA00000085"/>
    </source>
</evidence>
<feature type="domain" description="Histidine kinase" evidence="12">
    <location>
        <begin position="129"/>
        <end position="325"/>
    </location>
</feature>
<feature type="domain" description="HAMP" evidence="13">
    <location>
        <begin position="68"/>
        <end position="121"/>
    </location>
</feature>
<dbReference type="SMART" id="SM00388">
    <property type="entry name" value="HisKA"/>
    <property type="match status" value="1"/>
</dbReference>
<dbReference type="InterPro" id="IPR003594">
    <property type="entry name" value="HATPase_dom"/>
</dbReference>
<evidence type="ECO:0000259" key="13">
    <source>
        <dbReference type="PROSITE" id="PS50885"/>
    </source>
</evidence>
<organism evidence="14">
    <name type="scientific">Acerihabitans sp. KWT182</name>
    <dbReference type="NCBI Taxonomy" id="3157919"/>
    <lineage>
        <taxon>Bacteria</taxon>
        <taxon>Pseudomonadati</taxon>
        <taxon>Pseudomonadota</taxon>
        <taxon>Gammaproteobacteria</taxon>
        <taxon>Enterobacterales</taxon>
        <taxon>Pectobacteriaceae</taxon>
        <taxon>Acerihabitans</taxon>
    </lineage>
</organism>
<dbReference type="InterPro" id="IPR005467">
    <property type="entry name" value="His_kinase_dom"/>
</dbReference>
<protein>
    <recommendedName>
        <fullName evidence="3">histidine kinase</fullName>
        <ecNumber evidence="3">2.7.13.3</ecNumber>
    </recommendedName>
</protein>
<dbReference type="Pfam" id="PF02518">
    <property type="entry name" value="HATPase_c"/>
    <property type="match status" value="1"/>
</dbReference>
<dbReference type="CDD" id="cd00075">
    <property type="entry name" value="HATPase"/>
    <property type="match status" value="1"/>
</dbReference>
<feature type="transmembrane region" description="Helical" evidence="11">
    <location>
        <begin position="47"/>
        <end position="67"/>
    </location>
</feature>
<keyword evidence="9" id="KW-0902">Two-component regulatory system</keyword>
<keyword evidence="14" id="KW-0547">Nucleotide-binding</keyword>
<dbReference type="GO" id="GO:0005886">
    <property type="term" value="C:plasma membrane"/>
    <property type="evidence" value="ECO:0007669"/>
    <property type="project" value="TreeGrafter"/>
</dbReference>
<dbReference type="InterPro" id="IPR050428">
    <property type="entry name" value="TCS_sensor_his_kinase"/>
</dbReference>
<dbReference type="PANTHER" id="PTHR45436">
    <property type="entry name" value="SENSOR HISTIDINE KINASE YKOH"/>
    <property type="match status" value="1"/>
</dbReference>
<proteinExistence type="predicted"/>
<dbReference type="SMART" id="SM00387">
    <property type="entry name" value="HATPase_c"/>
    <property type="match status" value="1"/>
</dbReference>
<dbReference type="Gene3D" id="1.10.287.130">
    <property type="match status" value="1"/>
</dbReference>
<keyword evidence="5" id="KW-0808">Transferase</keyword>
<keyword evidence="7" id="KW-0418">Kinase</keyword>
<dbReference type="AlphaFoldDB" id="A0AAU7Q7V1"/>
<comment type="catalytic activity">
    <reaction evidence="1">
        <text>ATP + protein L-histidine = ADP + protein N-phospho-L-histidine.</text>
        <dbReference type="EC" id="2.7.13.3"/>
    </reaction>
</comment>
<gene>
    <name evidence="14" type="ORF">ABK905_21430</name>
</gene>
<dbReference type="PANTHER" id="PTHR45436:SF15">
    <property type="entry name" value="SENSOR HISTIDINE KINASE CUSS"/>
    <property type="match status" value="1"/>
</dbReference>
<evidence type="ECO:0000256" key="2">
    <source>
        <dbReference type="ARBA" id="ARBA00004141"/>
    </source>
</evidence>
<evidence type="ECO:0000256" key="6">
    <source>
        <dbReference type="ARBA" id="ARBA00022692"/>
    </source>
</evidence>
<dbReference type="InterPro" id="IPR003661">
    <property type="entry name" value="HisK_dim/P_dom"/>
</dbReference>
<evidence type="ECO:0000256" key="11">
    <source>
        <dbReference type="SAM" id="Phobius"/>
    </source>
</evidence>
<dbReference type="GO" id="GO:0000155">
    <property type="term" value="F:phosphorelay sensor kinase activity"/>
    <property type="evidence" value="ECO:0007669"/>
    <property type="project" value="InterPro"/>
</dbReference>
<keyword evidence="6 11" id="KW-0812">Transmembrane</keyword>
<keyword evidence="4" id="KW-0597">Phosphoprotein</keyword>
<name>A0AAU7Q7V1_9GAMM</name>
<evidence type="ECO:0000256" key="7">
    <source>
        <dbReference type="ARBA" id="ARBA00022777"/>
    </source>
</evidence>
<dbReference type="SMART" id="SM00304">
    <property type="entry name" value="HAMP"/>
    <property type="match status" value="1"/>
</dbReference>
<dbReference type="PROSITE" id="PS50109">
    <property type="entry name" value="HIS_KIN"/>
    <property type="match status" value="1"/>
</dbReference>
<evidence type="ECO:0000259" key="12">
    <source>
        <dbReference type="PROSITE" id="PS50109"/>
    </source>
</evidence>
<evidence type="ECO:0000256" key="9">
    <source>
        <dbReference type="ARBA" id="ARBA00023012"/>
    </source>
</evidence>
<evidence type="ECO:0000256" key="5">
    <source>
        <dbReference type="ARBA" id="ARBA00022679"/>
    </source>
</evidence>
<evidence type="ECO:0000256" key="4">
    <source>
        <dbReference type="ARBA" id="ARBA00022553"/>
    </source>
</evidence>
<dbReference type="EMBL" id="CP157947">
    <property type="protein sequence ID" value="XBS69040.1"/>
    <property type="molecule type" value="Genomic_DNA"/>
</dbReference>
<dbReference type="CDD" id="cd00082">
    <property type="entry name" value="HisKA"/>
    <property type="match status" value="1"/>
</dbReference>
<evidence type="ECO:0000256" key="10">
    <source>
        <dbReference type="ARBA" id="ARBA00023136"/>
    </source>
</evidence>
<accession>A0AAU7Q7V1</accession>
<dbReference type="InterPro" id="IPR036097">
    <property type="entry name" value="HisK_dim/P_sf"/>
</dbReference>
<keyword evidence="10 11" id="KW-0472">Membrane</keyword>
<keyword evidence="14" id="KW-0067">ATP-binding</keyword>
<dbReference type="GO" id="GO:0005524">
    <property type="term" value="F:ATP binding"/>
    <property type="evidence" value="ECO:0007669"/>
    <property type="project" value="UniProtKB-KW"/>
</dbReference>
<dbReference type="PRINTS" id="PR00344">
    <property type="entry name" value="BCTRLSENSOR"/>
</dbReference>
<sequence>MIIDGRQFDLVTLAVERQGGRYYVQVATSVVFNRAIMNLKLKPIPEIIGWSLLITTILFSLTFPFTVRRVLRPVRVASDAAASITPANLKTRLSYTGVPSEIRPLLVAFNDALARLENGFKVQQEFLASAAHELQTPLTLIRGQIELQPAFEDKALLFFEIDLMARHVRQLLHLAEVSEAQNYQFAAVDSVDVAQDVVEYLARKADKGRVKLRVEAPDALPALTADRSALFILLKNIIENAINVTPPSGVVNVFISDSAIEVQDSGPGIKPEYLPFLFERFWRAPDAAHEGAGLGLAICKEIAVAHHWRLSVKPSAPGTRFIVWL</sequence>
<dbReference type="InterPro" id="IPR004358">
    <property type="entry name" value="Sig_transdc_His_kin-like_C"/>
</dbReference>
<comment type="subcellular location">
    <subcellularLocation>
        <location evidence="2">Membrane</location>
        <topology evidence="2">Multi-pass membrane protein</topology>
    </subcellularLocation>
</comment>
<dbReference type="Pfam" id="PF00512">
    <property type="entry name" value="HisKA"/>
    <property type="match status" value="1"/>
</dbReference>
<evidence type="ECO:0000256" key="3">
    <source>
        <dbReference type="ARBA" id="ARBA00012438"/>
    </source>
</evidence>
<dbReference type="Pfam" id="PF00672">
    <property type="entry name" value="HAMP"/>
    <property type="match status" value="1"/>
</dbReference>
<dbReference type="InterPro" id="IPR036890">
    <property type="entry name" value="HATPase_C_sf"/>
</dbReference>
<dbReference type="InterPro" id="IPR003660">
    <property type="entry name" value="HAMP_dom"/>
</dbReference>
<dbReference type="SUPFAM" id="SSF47384">
    <property type="entry name" value="Homodimeric domain of signal transducing histidine kinase"/>
    <property type="match status" value="1"/>
</dbReference>
<dbReference type="SUPFAM" id="SSF55874">
    <property type="entry name" value="ATPase domain of HSP90 chaperone/DNA topoisomerase II/histidine kinase"/>
    <property type="match status" value="1"/>
</dbReference>
<dbReference type="Gene3D" id="3.30.565.10">
    <property type="entry name" value="Histidine kinase-like ATPase, C-terminal domain"/>
    <property type="match status" value="1"/>
</dbReference>
<evidence type="ECO:0000256" key="8">
    <source>
        <dbReference type="ARBA" id="ARBA00022989"/>
    </source>
</evidence>
<dbReference type="PROSITE" id="PS50885">
    <property type="entry name" value="HAMP"/>
    <property type="match status" value="1"/>
</dbReference>
<reference evidence="14" key="1">
    <citation type="submission" date="2024-06" db="EMBL/GenBank/DDBJ databases">
        <authorList>
            <person name="Coelho C."/>
            <person name="Bento M."/>
            <person name="Garcia E."/>
            <person name="Camelo A."/>
            <person name="Brandao I."/>
            <person name="Espirito Santo C."/>
            <person name="Trovao J."/>
            <person name="Verissimo A."/>
            <person name="Costa J."/>
            <person name="Tiago I."/>
        </authorList>
    </citation>
    <scope>NUCLEOTIDE SEQUENCE</scope>
    <source>
        <strain evidence="14">KWT182</strain>
    </source>
</reference>